<dbReference type="GO" id="GO:0047936">
    <property type="term" value="F:glucose 1-dehydrogenase [NAD(P)+] activity"/>
    <property type="evidence" value="ECO:0007669"/>
    <property type="project" value="UniProtKB-EC"/>
</dbReference>
<dbReference type="AlphaFoldDB" id="A0A857LK63"/>
<dbReference type="GO" id="GO:0008202">
    <property type="term" value="P:steroid metabolic process"/>
    <property type="evidence" value="ECO:0007669"/>
    <property type="project" value="UniProtKB-KW"/>
</dbReference>
<evidence type="ECO:0000256" key="4">
    <source>
        <dbReference type="ARBA" id="ARBA00023098"/>
    </source>
</evidence>
<comment type="similarity">
    <text evidence="1">Belongs to the short-chain dehydrogenases/reductases (SDR) family.</text>
</comment>
<evidence type="ECO:0000256" key="5">
    <source>
        <dbReference type="ARBA" id="ARBA00023221"/>
    </source>
</evidence>
<evidence type="ECO:0000256" key="3">
    <source>
        <dbReference type="ARBA" id="ARBA00023027"/>
    </source>
</evidence>
<dbReference type="PRINTS" id="PR00081">
    <property type="entry name" value="GDHRDH"/>
</dbReference>
<dbReference type="InterPro" id="IPR036291">
    <property type="entry name" value="NAD(P)-bd_dom_sf"/>
</dbReference>
<dbReference type="PANTHER" id="PTHR43180:SF28">
    <property type="entry name" value="NAD(P)-BINDING ROSSMANN-FOLD SUPERFAMILY PROTEIN"/>
    <property type="match status" value="1"/>
</dbReference>
<dbReference type="FunFam" id="3.40.50.720:FF:000084">
    <property type="entry name" value="Short-chain dehydrogenase reductase"/>
    <property type="match status" value="1"/>
</dbReference>
<dbReference type="CDD" id="cd05233">
    <property type="entry name" value="SDR_c"/>
    <property type="match status" value="1"/>
</dbReference>
<accession>A0A857LK63</accession>
<dbReference type="SUPFAM" id="SSF51735">
    <property type="entry name" value="NAD(P)-binding Rossmann-fold domains"/>
    <property type="match status" value="1"/>
</dbReference>
<keyword evidence="2 6" id="KW-0560">Oxidoreductase</keyword>
<keyword evidence="3" id="KW-0520">NAD</keyword>
<organism evidence="6">
    <name type="scientific">Gordonia amarae</name>
    <dbReference type="NCBI Taxonomy" id="36821"/>
    <lineage>
        <taxon>Bacteria</taxon>
        <taxon>Bacillati</taxon>
        <taxon>Actinomycetota</taxon>
        <taxon>Actinomycetes</taxon>
        <taxon>Mycobacteriales</taxon>
        <taxon>Gordoniaceae</taxon>
        <taxon>Gordonia</taxon>
    </lineage>
</organism>
<dbReference type="PRINTS" id="PR00080">
    <property type="entry name" value="SDRFAMILY"/>
</dbReference>
<dbReference type="PANTHER" id="PTHR43180">
    <property type="entry name" value="3-OXOACYL-(ACYL-CARRIER-PROTEIN) REDUCTASE (AFU_ORTHOLOGUE AFUA_6G11210)"/>
    <property type="match status" value="1"/>
</dbReference>
<evidence type="ECO:0000313" key="6">
    <source>
        <dbReference type="EMBL" id="QHN38546.1"/>
    </source>
</evidence>
<dbReference type="Gene3D" id="3.40.50.720">
    <property type="entry name" value="NAD(P)-binding Rossmann-like Domain"/>
    <property type="match status" value="1"/>
</dbReference>
<dbReference type="RefSeq" id="WP_040515146.1">
    <property type="nucleotide sequence ID" value="NZ_CP045804.1"/>
</dbReference>
<name>A0A857LK63_9ACTN</name>
<evidence type="ECO:0000256" key="2">
    <source>
        <dbReference type="ARBA" id="ARBA00023002"/>
    </source>
</evidence>
<dbReference type="EC" id="1.1.1.47" evidence="6"/>
<dbReference type="Pfam" id="PF13561">
    <property type="entry name" value="adh_short_C2"/>
    <property type="match status" value="1"/>
</dbReference>
<dbReference type="InterPro" id="IPR002347">
    <property type="entry name" value="SDR_fam"/>
</dbReference>
<sequence length="264" mass="27608">MRLKDKVAVITGAGSGVGRATTLRFLAEGAKVVCADVRQDWLEETVELAGGGQSGSGADDSVIGVRCDVTVEADLERLVDATVDQFGTLDVMHNNAGITGLKAGATTEDYTEAEWRRLWDINVSGVFYGSKYAIRRFKQQGAGGVILNTGSVAGMVGFGSVLYGSTKGAVNQLTKGLAVECAKDDIRVNAICPAAMPLTNFSAADDKKFEPVAQDFVDIVASIHPLGRIITAEDCAAAAVYLASDEAKNITGVLLPIDGGYVAQ</sequence>
<gene>
    <name evidence="6" type="ORF">GII30_04575</name>
</gene>
<evidence type="ECO:0000256" key="1">
    <source>
        <dbReference type="ARBA" id="ARBA00006484"/>
    </source>
</evidence>
<keyword evidence="4" id="KW-0443">Lipid metabolism</keyword>
<reference evidence="6" key="1">
    <citation type="journal article" date="2021" name="Nat. Microbiol.">
        <title>Cocultivation of an ultrasmall environmental parasitic bacterium with lytic ability against bacteria associated with wastewater foams.</title>
        <authorList>
            <person name="Batinovic S."/>
            <person name="Rose J.J.A."/>
            <person name="Ratcliffe J."/>
            <person name="Seviour R.J."/>
            <person name="Petrovski S."/>
        </authorList>
    </citation>
    <scope>NUCLEOTIDE SEQUENCE</scope>
    <source>
        <strain evidence="6">CON44</strain>
    </source>
</reference>
<protein>
    <submittedName>
        <fullName evidence="6">Glucose 1-dehydrogenase</fullName>
        <ecNumber evidence="6">1.1.1.47</ecNumber>
    </submittedName>
</protein>
<dbReference type="NCBIfam" id="NF005559">
    <property type="entry name" value="PRK07231.1"/>
    <property type="match status" value="1"/>
</dbReference>
<keyword evidence="5" id="KW-0753">Steroid metabolism</keyword>
<proteinExistence type="inferred from homology"/>
<dbReference type="EMBL" id="CP045810">
    <property type="protein sequence ID" value="QHN38546.1"/>
    <property type="molecule type" value="Genomic_DNA"/>
</dbReference>